<protein>
    <submittedName>
        <fullName evidence="1">D-glycerate dehydrogenase</fullName>
    </submittedName>
</protein>
<gene>
    <name evidence="1" type="ORF">M3P21_21900</name>
</gene>
<evidence type="ECO:0000313" key="1">
    <source>
        <dbReference type="EMBL" id="MCL6286157.1"/>
    </source>
</evidence>
<evidence type="ECO:0000313" key="2">
    <source>
        <dbReference type="Proteomes" id="UP001203880"/>
    </source>
</evidence>
<dbReference type="EMBL" id="JAMFMB010000059">
    <property type="protein sequence ID" value="MCL6286157.1"/>
    <property type="molecule type" value="Genomic_DNA"/>
</dbReference>
<dbReference type="Gene3D" id="3.40.50.720">
    <property type="entry name" value="NAD(P)-binding Rossmann-like Domain"/>
    <property type="match status" value="1"/>
</dbReference>
<accession>A0ABT0Q9S7</accession>
<sequence length="74" mass="7866">MVKPSVLVTRRWPAAVEAQLMDSYDAVLNTGDTPLSPAEIRAALKTYDAVLPTVTDQLSAEALDVPGAKTKIIA</sequence>
<dbReference type="Proteomes" id="UP001203880">
    <property type="component" value="Unassembled WGS sequence"/>
</dbReference>
<dbReference type="SUPFAM" id="SSF52283">
    <property type="entry name" value="Formate/glycerate dehydrogenase catalytic domain-like"/>
    <property type="match status" value="1"/>
</dbReference>
<keyword evidence="2" id="KW-1185">Reference proteome</keyword>
<feature type="non-terminal residue" evidence="1">
    <location>
        <position position="74"/>
    </location>
</feature>
<name>A0ABT0Q9S7_9RHOB</name>
<comment type="caution">
    <text evidence="1">The sequence shown here is derived from an EMBL/GenBank/DDBJ whole genome shotgun (WGS) entry which is preliminary data.</text>
</comment>
<reference evidence="1" key="1">
    <citation type="submission" date="2022-05" db="EMBL/GenBank/DDBJ databases">
        <authorList>
            <person name="Park J.-S."/>
        </authorList>
    </citation>
    <scope>NUCLEOTIDE SEQUENCE</scope>
    <source>
        <strain evidence="1">2012CJ41-6</strain>
    </source>
</reference>
<organism evidence="1 2">
    <name type="scientific">Ruegeria spongiae</name>
    <dbReference type="NCBI Taxonomy" id="2942209"/>
    <lineage>
        <taxon>Bacteria</taxon>
        <taxon>Pseudomonadati</taxon>
        <taxon>Pseudomonadota</taxon>
        <taxon>Alphaproteobacteria</taxon>
        <taxon>Rhodobacterales</taxon>
        <taxon>Roseobacteraceae</taxon>
        <taxon>Ruegeria</taxon>
    </lineage>
</organism>
<proteinExistence type="predicted"/>